<dbReference type="EMBL" id="CP051428">
    <property type="protein sequence ID" value="QJC50599.1"/>
    <property type="molecule type" value="Genomic_DNA"/>
</dbReference>
<evidence type="ECO:0000313" key="2">
    <source>
        <dbReference type="EMBL" id="QJC50599.1"/>
    </source>
</evidence>
<sequence length="56" mass="6526">MYLSPEERLIPMSEPKHPPIASVTPTPEHKEDPALLLARQLLLLHRRAFRRLSERS</sequence>
<dbReference type="AlphaFoldDB" id="A0A6H2GTB2"/>
<evidence type="ECO:0000313" key="3">
    <source>
        <dbReference type="Proteomes" id="UP000502136"/>
    </source>
</evidence>
<dbReference type="RefSeq" id="WP_168906276.1">
    <property type="nucleotide sequence ID" value="NZ_CP051428.1"/>
</dbReference>
<feature type="compositionally biased region" description="Basic and acidic residues" evidence="1">
    <location>
        <begin position="1"/>
        <end position="17"/>
    </location>
</feature>
<protein>
    <submittedName>
        <fullName evidence="2">Uncharacterized protein</fullName>
    </submittedName>
</protein>
<keyword evidence="3" id="KW-1185">Reference proteome</keyword>
<accession>A0A6H2GTB2</accession>
<reference evidence="2 3" key="1">
    <citation type="submission" date="2020-04" db="EMBL/GenBank/DDBJ databases">
        <title>Novel Paenibacillus strain UniB2 isolated from commercial digestive syrup.</title>
        <authorList>
            <person name="Thorat V."/>
            <person name="Kirdat K."/>
            <person name="Tiwarekar B."/>
            <person name="Yadav A."/>
        </authorList>
    </citation>
    <scope>NUCLEOTIDE SEQUENCE [LARGE SCALE GENOMIC DNA]</scope>
    <source>
        <strain evidence="2 3">UniB2</strain>
    </source>
</reference>
<organism evidence="2 3">
    <name type="scientific">Paenibacillus albicereus</name>
    <dbReference type="NCBI Taxonomy" id="2726185"/>
    <lineage>
        <taxon>Bacteria</taxon>
        <taxon>Bacillati</taxon>
        <taxon>Bacillota</taxon>
        <taxon>Bacilli</taxon>
        <taxon>Bacillales</taxon>
        <taxon>Paenibacillaceae</taxon>
        <taxon>Paenibacillus</taxon>
    </lineage>
</organism>
<proteinExistence type="predicted"/>
<dbReference type="KEGG" id="palr:HGI30_02645"/>
<evidence type="ECO:0000256" key="1">
    <source>
        <dbReference type="SAM" id="MobiDB-lite"/>
    </source>
</evidence>
<dbReference type="Proteomes" id="UP000502136">
    <property type="component" value="Chromosome"/>
</dbReference>
<feature type="region of interest" description="Disordered" evidence="1">
    <location>
        <begin position="1"/>
        <end position="29"/>
    </location>
</feature>
<name>A0A6H2GTB2_9BACL</name>
<gene>
    <name evidence="2" type="ORF">HGI30_02645</name>
</gene>